<dbReference type="AlphaFoldDB" id="A0A192CDL7"/>
<sequence>MNCMLFVGLTVVAHQAILLFTQYSLREIPIIASSMVYQ</sequence>
<evidence type="ECO:0000313" key="1">
    <source>
        <dbReference type="EMBL" id="ANK04000.1"/>
    </source>
</evidence>
<accession>A0A192CDL7</accession>
<gene>
    <name evidence="1" type="ORF">WLH_02739</name>
</gene>
<protein>
    <submittedName>
        <fullName evidence="1">Uncharacterized protein</fullName>
    </submittedName>
</protein>
<organism evidence="1 2">
    <name type="scientific">Escherichia coli O25b:H4</name>
    <dbReference type="NCBI Taxonomy" id="941280"/>
    <lineage>
        <taxon>Bacteria</taxon>
        <taxon>Pseudomonadati</taxon>
        <taxon>Pseudomonadota</taxon>
        <taxon>Gammaproteobacteria</taxon>
        <taxon>Enterobacterales</taxon>
        <taxon>Enterobacteriaceae</taxon>
        <taxon>Escherichia</taxon>
    </lineage>
</organism>
<reference evidence="1 2" key="1">
    <citation type="submission" date="2016-03" db="EMBL/GenBank/DDBJ databases">
        <title>Genome Sequence and Comparative Pathogenic Determinants of Uropathogenic Escherichia coli O25b:H4, a Clinical Isolate from Saudi Arabia.</title>
        <authorList>
            <person name="Alyamani E.A.J."/>
            <person name="Khiyami M.A."/>
            <person name="Booq R.Y."/>
            <person name="Bahwerth F.S."/>
            <person name="Vaisvil B."/>
            <person name="Schmitt D.P."/>
            <person name="Kapatral V."/>
        </authorList>
    </citation>
    <scope>NUCLEOTIDE SEQUENCE [LARGE SCALE GENOMIC DNA]</scope>
    <source>
        <strain evidence="1 2">O25b:H4</strain>
    </source>
</reference>
<proteinExistence type="predicted"/>
<name>A0A192CDL7_ECO25</name>
<evidence type="ECO:0000313" key="2">
    <source>
        <dbReference type="Proteomes" id="UP000183316"/>
    </source>
</evidence>
<dbReference type="EMBL" id="CP015085">
    <property type="protein sequence ID" value="ANK04000.1"/>
    <property type="molecule type" value="Genomic_DNA"/>
</dbReference>
<dbReference type="PATRIC" id="fig|941280.3.peg.2712"/>
<dbReference type="Proteomes" id="UP000183316">
    <property type="component" value="Chromosome"/>
</dbReference>